<feature type="transmembrane region" description="Helical" evidence="1">
    <location>
        <begin position="200"/>
        <end position="220"/>
    </location>
</feature>
<feature type="transmembrane region" description="Helical" evidence="1">
    <location>
        <begin position="55"/>
        <end position="80"/>
    </location>
</feature>
<sequence>MLLLDMSYPFSCMNSLLVALWISDNAGACLGLILNSILLFTVLKTADSKTRTTSYLFLTSAVFDMLFSLTELAVQHQLLIKNGIFMVMPHGIEAYLDPWTYPWLMAPHAALVVHSIHILPALCHYRYKLITSGAVMNPLLILRNIGYASAASVCLGAFFGLGAYQAGLRGYQHYVPYVTPEWFAEDGTTPFRYACDMRDWATVVFFYGSSVSATTSIYLAGRYTVQAWKAVNTQHSSERTKELQRQFTRSLIAQTVNAGIFAIFPVSLTTISMQLRLDADMIGTIVMSPLSWLPSANALLTIFLIKAYRHYVLPAVAQRFGRHQLATTVFLDSILNRIHDDTV</sequence>
<evidence type="ECO:0000313" key="3">
    <source>
        <dbReference type="WBParaSite" id="BXY_1683900.1"/>
    </source>
</evidence>
<feature type="transmembrane region" description="Helical" evidence="1">
    <location>
        <begin position="100"/>
        <end position="123"/>
    </location>
</feature>
<keyword evidence="1" id="KW-0812">Transmembrane</keyword>
<organism evidence="2 3">
    <name type="scientific">Bursaphelenchus xylophilus</name>
    <name type="common">Pinewood nematode worm</name>
    <name type="synonym">Aphelenchoides xylophilus</name>
    <dbReference type="NCBI Taxonomy" id="6326"/>
    <lineage>
        <taxon>Eukaryota</taxon>
        <taxon>Metazoa</taxon>
        <taxon>Ecdysozoa</taxon>
        <taxon>Nematoda</taxon>
        <taxon>Chromadorea</taxon>
        <taxon>Rhabditida</taxon>
        <taxon>Tylenchina</taxon>
        <taxon>Tylenchomorpha</taxon>
        <taxon>Aphelenchoidea</taxon>
        <taxon>Aphelenchoididae</taxon>
        <taxon>Bursaphelenchus</taxon>
    </lineage>
</organism>
<name>A0A1I7SUW5_BURXY</name>
<dbReference type="PANTHER" id="PTHR22943:SF248">
    <property type="entry name" value="SEVEN TM RECEPTOR"/>
    <property type="match status" value="1"/>
</dbReference>
<feature type="transmembrane region" description="Helical" evidence="1">
    <location>
        <begin position="251"/>
        <end position="275"/>
    </location>
</feature>
<evidence type="ECO:0000256" key="1">
    <source>
        <dbReference type="SAM" id="Phobius"/>
    </source>
</evidence>
<accession>A0A1I7SUW5</accession>
<dbReference type="SUPFAM" id="SSF81321">
    <property type="entry name" value="Family A G protein-coupled receptor-like"/>
    <property type="match status" value="1"/>
</dbReference>
<dbReference type="PANTHER" id="PTHR22943">
    <property type="entry name" value="7-TRANSMEMBRANE DOMAIN RECEPTOR C.ELEGANS"/>
    <property type="match status" value="1"/>
</dbReference>
<keyword evidence="1" id="KW-1133">Transmembrane helix</keyword>
<feature type="transmembrane region" description="Helical" evidence="1">
    <location>
        <begin position="281"/>
        <end position="305"/>
    </location>
</feature>
<dbReference type="Gene3D" id="1.20.1070.10">
    <property type="entry name" value="Rhodopsin 7-helix transmembrane proteins"/>
    <property type="match status" value="1"/>
</dbReference>
<feature type="transmembrane region" description="Helical" evidence="1">
    <location>
        <begin position="144"/>
        <end position="164"/>
    </location>
</feature>
<proteinExistence type="predicted"/>
<feature type="transmembrane region" description="Helical" evidence="1">
    <location>
        <begin position="20"/>
        <end position="43"/>
    </location>
</feature>
<dbReference type="AlphaFoldDB" id="A0A1I7SUW5"/>
<dbReference type="WBParaSite" id="BXY_1683900.1">
    <property type="protein sequence ID" value="BXY_1683900.1"/>
    <property type="gene ID" value="BXY_1683900"/>
</dbReference>
<evidence type="ECO:0008006" key="4">
    <source>
        <dbReference type="Google" id="ProtNLM"/>
    </source>
</evidence>
<reference evidence="3" key="1">
    <citation type="submission" date="2016-11" db="UniProtKB">
        <authorList>
            <consortium name="WormBaseParasite"/>
        </authorList>
    </citation>
    <scope>IDENTIFICATION</scope>
</reference>
<protein>
    <recommendedName>
        <fullName evidence="4">G_PROTEIN_RECEP_F1_2 domain-containing protein</fullName>
    </recommendedName>
</protein>
<dbReference type="Proteomes" id="UP000095284">
    <property type="component" value="Unplaced"/>
</dbReference>
<evidence type="ECO:0000313" key="2">
    <source>
        <dbReference type="Proteomes" id="UP000095284"/>
    </source>
</evidence>
<keyword evidence="1" id="KW-0472">Membrane</keyword>
<dbReference type="Pfam" id="PF10326">
    <property type="entry name" value="7TM_GPCR_Str"/>
    <property type="match status" value="2"/>
</dbReference>
<dbReference type="InterPro" id="IPR019428">
    <property type="entry name" value="7TM_GPCR_serpentine_rcpt_Str"/>
</dbReference>